<accession>A0A336M070</accession>
<dbReference type="EMBL" id="UFQS01000251">
    <property type="protein sequence ID" value="SSX02022.1"/>
    <property type="molecule type" value="Genomic_DNA"/>
</dbReference>
<organism evidence="2">
    <name type="scientific">Culicoides sonorensis</name>
    <name type="common">Biting midge</name>
    <dbReference type="NCBI Taxonomy" id="179676"/>
    <lineage>
        <taxon>Eukaryota</taxon>
        <taxon>Metazoa</taxon>
        <taxon>Ecdysozoa</taxon>
        <taxon>Arthropoda</taxon>
        <taxon>Hexapoda</taxon>
        <taxon>Insecta</taxon>
        <taxon>Pterygota</taxon>
        <taxon>Neoptera</taxon>
        <taxon>Endopterygota</taxon>
        <taxon>Diptera</taxon>
        <taxon>Nematocera</taxon>
        <taxon>Chironomoidea</taxon>
        <taxon>Ceratopogonidae</taxon>
        <taxon>Ceratopogoninae</taxon>
        <taxon>Culicoides</taxon>
        <taxon>Monoculicoides</taxon>
    </lineage>
</organism>
<dbReference type="EMBL" id="UFQT01000251">
    <property type="protein sequence ID" value="SSX22399.1"/>
    <property type="molecule type" value="Genomic_DNA"/>
</dbReference>
<name>A0A336M070_CULSO</name>
<proteinExistence type="predicted"/>
<protein>
    <submittedName>
        <fullName evidence="2">CSON006694 protein</fullName>
    </submittedName>
</protein>
<evidence type="ECO:0000313" key="2">
    <source>
        <dbReference type="EMBL" id="SSX22399.1"/>
    </source>
</evidence>
<dbReference type="VEuPathDB" id="VectorBase:CSON006694"/>
<reference evidence="1" key="1">
    <citation type="submission" date="2018-04" db="EMBL/GenBank/DDBJ databases">
        <authorList>
            <person name="Go L.Y."/>
            <person name="Mitchell J.A."/>
        </authorList>
    </citation>
    <scope>NUCLEOTIDE SEQUENCE</scope>
    <source>
        <tissue evidence="1">Whole organism</tissue>
    </source>
</reference>
<gene>
    <name evidence="2" type="primary">CSON006694</name>
</gene>
<sequence>MESSGVETPKYDIASQEEQRAQTIMEATTKKVGDQYETGLLWKYDTIKLPDSNSTHLLNKVQQQLADYTKKGYIQKLTTDEINQVHKKVWYIRIFPTINPNKPDQTRLDRNYSCGNT</sequence>
<dbReference type="OMA" id="KYDIASQ"/>
<evidence type="ECO:0000313" key="1">
    <source>
        <dbReference type="EMBL" id="SSX02022.1"/>
    </source>
</evidence>
<dbReference type="AlphaFoldDB" id="A0A336M070"/>
<reference evidence="2" key="2">
    <citation type="submission" date="2018-07" db="EMBL/GenBank/DDBJ databases">
        <authorList>
            <person name="Quirk P.G."/>
            <person name="Krulwich T.A."/>
        </authorList>
    </citation>
    <scope>NUCLEOTIDE SEQUENCE</scope>
</reference>